<gene>
    <name evidence="4" type="ORF">QE382_000492</name>
</gene>
<reference evidence="4 5" key="1">
    <citation type="submission" date="2023-07" db="EMBL/GenBank/DDBJ databases">
        <title>Functional and genomic diversity of the sorghum phyllosphere microbiome.</title>
        <authorList>
            <person name="Shade A."/>
        </authorList>
    </citation>
    <scope>NUCLEOTIDE SEQUENCE [LARGE SCALE GENOMIC DNA]</scope>
    <source>
        <strain evidence="4 5">SORGH_AS_0892</strain>
    </source>
</reference>
<accession>A0ABU0U0M9</accession>
<proteinExistence type="inferred from homology"/>
<comment type="caution">
    <text evidence="4">The sequence shown here is derived from an EMBL/GenBank/DDBJ whole genome shotgun (WGS) entry which is preliminary data.</text>
</comment>
<evidence type="ECO:0000313" key="4">
    <source>
        <dbReference type="EMBL" id="MDQ1148508.1"/>
    </source>
</evidence>
<comment type="similarity">
    <text evidence="1">Belongs to the 'GDSL' lipolytic enzyme family.</text>
</comment>
<evidence type="ECO:0000313" key="5">
    <source>
        <dbReference type="Proteomes" id="UP001244640"/>
    </source>
</evidence>
<dbReference type="InterPro" id="IPR036514">
    <property type="entry name" value="SGNH_hydro_sf"/>
</dbReference>
<keyword evidence="2" id="KW-0378">Hydrolase</keyword>
<dbReference type="InterPro" id="IPR013830">
    <property type="entry name" value="SGNH_hydro"/>
</dbReference>
<evidence type="ECO:0000256" key="2">
    <source>
        <dbReference type="ARBA" id="ARBA00022801"/>
    </source>
</evidence>
<dbReference type="Proteomes" id="UP001244640">
    <property type="component" value="Unassembled WGS sequence"/>
</dbReference>
<sequence>MKKQFLLISGGLILIFLFAFQREKPVTIYIIGDSTAANKDSSTFPETGWGMAFAKLFNQQVKVDNRALNGRSTKSFKRDVGKDGSFVNHWKPIFEHLRSGDYVFIQFGHNDEKIDKPNVGTSLDEFEQNLIFYIDQTREKGGVPILLTPIARRKFENGTLIHTHGQYPAIVRKVADHTHTAWIDMESKTTKLLTQYGAEGSRQLFLYVNSGDRNYPHGKKDDTHLNTFGADEVAKLVVDGIRELALPIQKNLILK</sequence>
<evidence type="ECO:0000259" key="3">
    <source>
        <dbReference type="Pfam" id="PF13472"/>
    </source>
</evidence>
<name>A0ABU0U0M9_9SPHI</name>
<dbReference type="RefSeq" id="WP_307184542.1">
    <property type="nucleotide sequence ID" value="NZ_JAUTBA010000001.1"/>
</dbReference>
<evidence type="ECO:0000256" key="1">
    <source>
        <dbReference type="ARBA" id="ARBA00008668"/>
    </source>
</evidence>
<keyword evidence="5" id="KW-1185">Reference proteome</keyword>
<protein>
    <submittedName>
        <fullName evidence="4">Lysophospholipase L1-like esterase</fullName>
    </submittedName>
</protein>
<dbReference type="EMBL" id="JAUTBA010000001">
    <property type="protein sequence ID" value="MDQ1148508.1"/>
    <property type="molecule type" value="Genomic_DNA"/>
</dbReference>
<dbReference type="Pfam" id="PF13472">
    <property type="entry name" value="Lipase_GDSL_2"/>
    <property type="match status" value="1"/>
</dbReference>
<organism evidence="4 5">
    <name type="scientific">Sphingobacterium zeae</name>
    <dbReference type="NCBI Taxonomy" id="1776859"/>
    <lineage>
        <taxon>Bacteria</taxon>
        <taxon>Pseudomonadati</taxon>
        <taxon>Bacteroidota</taxon>
        <taxon>Sphingobacteriia</taxon>
        <taxon>Sphingobacteriales</taxon>
        <taxon>Sphingobacteriaceae</taxon>
        <taxon>Sphingobacterium</taxon>
    </lineage>
</organism>
<dbReference type="InterPro" id="IPR037459">
    <property type="entry name" value="RhgT-like"/>
</dbReference>
<feature type="domain" description="SGNH hydrolase-type esterase" evidence="3">
    <location>
        <begin position="31"/>
        <end position="229"/>
    </location>
</feature>
<dbReference type="PANTHER" id="PTHR43695:SF1">
    <property type="entry name" value="RHAMNOGALACTURONAN ACETYLESTERASE"/>
    <property type="match status" value="1"/>
</dbReference>
<dbReference type="Gene3D" id="3.40.50.1110">
    <property type="entry name" value="SGNH hydrolase"/>
    <property type="match status" value="1"/>
</dbReference>
<dbReference type="SUPFAM" id="SSF52266">
    <property type="entry name" value="SGNH hydrolase"/>
    <property type="match status" value="1"/>
</dbReference>
<dbReference type="PANTHER" id="PTHR43695">
    <property type="entry name" value="PUTATIVE (AFU_ORTHOLOGUE AFUA_2G17250)-RELATED"/>
    <property type="match status" value="1"/>
</dbReference>
<dbReference type="CDD" id="cd01821">
    <property type="entry name" value="Rhamnogalacturan_acetylesterase_like"/>
    <property type="match status" value="1"/>
</dbReference>